<gene>
    <name evidence="2" type="ORF">F2Q68_00031085</name>
</gene>
<feature type="compositionally biased region" description="Basic and acidic residues" evidence="1">
    <location>
        <begin position="255"/>
        <end position="264"/>
    </location>
</feature>
<accession>A0A8S9GFB1</accession>
<name>A0A8S9GFB1_BRACR</name>
<sequence>MTQTTPGAFALIENMVSGSLNKNKEHDHSKTMNSIDDLAAKVDQLIKGNQSQVFIMEEAASENSAADVTPDTENTVDDQQEVSYVTGQGWQYKNYHPNPNMKNNPHLFAYPKLDKPVDNAQNSHGLNTGYQKPYQGRTYVLSQAQHNQFQNQKQQTAQQTTPSPTTAPQDETKGLATMMQQLLQGQQIQGKALNQVTTDINSRMNHMFNDPSTKYNNVASHMRQMDVQIAQTTESVERQSGRTLPDAVPKKLLAAEKGKKKEGENPQSEAVPLSDEDRNSLLRRIHPLPLHLSRLFLRANTPLKFHTLF</sequence>
<evidence type="ECO:0000313" key="3">
    <source>
        <dbReference type="Proteomes" id="UP000712281"/>
    </source>
</evidence>
<feature type="compositionally biased region" description="Low complexity" evidence="1">
    <location>
        <begin position="146"/>
        <end position="169"/>
    </location>
</feature>
<protein>
    <submittedName>
        <fullName evidence="2">Uncharacterized protein</fullName>
    </submittedName>
</protein>
<feature type="region of interest" description="Disordered" evidence="1">
    <location>
        <begin position="255"/>
        <end position="275"/>
    </location>
</feature>
<comment type="caution">
    <text evidence="2">The sequence shown here is derived from an EMBL/GenBank/DDBJ whole genome shotgun (WGS) entry which is preliminary data.</text>
</comment>
<dbReference type="AlphaFoldDB" id="A0A8S9GFB1"/>
<evidence type="ECO:0000313" key="2">
    <source>
        <dbReference type="EMBL" id="KAF2542352.1"/>
    </source>
</evidence>
<evidence type="ECO:0000256" key="1">
    <source>
        <dbReference type="SAM" id="MobiDB-lite"/>
    </source>
</evidence>
<reference evidence="2" key="1">
    <citation type="submission" date="2019-12" db="EMBL/GenBank/DDBJ databases">
        <title>Genome sequencing and annotation of Brassica cretica.</title>
        <authorList>
            <person name="Studholme D.J."/>
            <person name="Sarris P.F."/>
        </authorList>
    </citation>
    <scope>NUCLEOTIDE SEQUENCE</scope>
    <source>
        <strain evidence="2">PFS-001/15</strain>
        <tissue evidence="2">Leaf</tissue>
    </source>
</reference>
<dbReference type="EMBL" id="QGKW02002005">
    <property type="protein sequence ID" value="KAF2542352.1"/>
    <property type="molecule type" value="Genomic_DNA"/>
</dbReference>
<organism evidence="2 3">
    <name type="scientific">Brassica cretica</name>
    <name type="common">Mustard</name>
    <dbReference type="NCBI Taxonomy" id="69181"/>
    <lineage>
        <taxon>Eukaryota</taxon>
        <taxon>Viridiplantae</taxon>
        <taxon>Streptophyta</taxon>
        <taxon>Embryophyta</taxon>
        <taxon>Tracheophyta</taxon>
        <taxon>Spermatophyta</taxon>
        <taxon>Magnoliopsida</taxon>
        <taxon>eudicotyledons</taxon>
        <taxon>Gunneridae</taxon>
        <taxon>Pentapetalae</taxon>
        <taxon>rosids</taxon>
        <taxon>malvids</taxon>
        <taxon>Brassicales</taxon>
        <taxon>Brassicaceae</taxon>
        <taxon>Brassiceae</taxon>
        <taxon>Brassica</taxon>
    </lineage>
</organism>
<proteinExistence type="predicted"/>
<feature type="region of interest" description="Disordered" evidence="1">
    <location>
        <begin position="146"/>
        <end position="171"/>
    </location>
</feature>
<dbReference type="Proteomes" id="UP000712281">
    <property type="component" value="Unassembled WGS sequence"/>
</dbReference>